<protein>
    <submittedName>
        <fullName evidence="1">Uncharacterized protein</fullName>
    </submittedName>
</protein>
<evidence type="ECO:0000313" key="2">
    <source>
        <dbReference type="Proteomes" id="UP000199113"/>
    </source>
</evidence>
<dbReference type="AlphaFoldDB" id="A0A1I0W5G9"/>
<evidence type="ECO:0000313" key="1">
    <source>
        <dbReference type="EMBL" id="SFA83995.1"/>
    </source>
</evidence>
<proteinExistence type="predicted"/>
<accession>A0A1I0W5G9</accession>
<sequence length="116" mass="11998">MDDDELAPTQERVDVGLGDAGVAELATRDNAVLLGEEGADGVESHDVRLPGPAAADARSELPVDNLATTTTGKIVIDMSRPASPILTTTRPQASDVDRDGLVCSSASLSRVGTTKR</sequence>
<name>A0A1I0W5G9_9ACTN</name>
<organism evidence="1 2">
    <name type="scientific">Nocardioides alpinus</name>
    <dbReference type="NCBI Taxonomy" id="748909"/>
    <lineage>
        <taxon>Bacteria</taxon>
        <taxon>Bacillati</taxon>
        <taxon>Actinomycetota</taxon>
        <taxon>Actinomycetes</taxon>
        <taxon>Propionibacteriales</taxon>
        <taxon>Nocardioidaceae</taxon>
        <taxon>Nocardioides</taxon>
    </lineage>
</organism>
<reference evidence="1" key="1">
    <citation type="submission" date="2016-10" db="EMBL/GenBank/DDBJ databases">
        <authorList>
            <person name="de Groot N.N."/>
        </authorList>
    </citation>
    <scope>NUCLEOTIDE SEQUENCE [LARGE SCALE GENOMIC DNA]</scope>
    <source>
        <strain evidence="1">CGMCC 1.10697</strain>
    </source>
</reference>
<gene>
    <name evidence="1" type="ORF">SAMN05192575_101730</name>
</gene>
<dbReference type="Proteomes" id="UP000199113">
    <property type="component" value="Unassembled WGS sequence"/>
</dbReference>
<dbReference type="EMBL" id="FOKC01000001">
    <property type="protein sequence ID" value="SFA83995.1"/>
    <property type="molecule type" value="Genomic_DNA"/>
</dbReference>